<evidence type="ECO:0000256" key="8">
    <source>
        <dbReference type="ARBA" id="ARBA00038436"/>
    </source>
</evidence>
<feature type="transmembrane region" description="Helical" evidence="9">
    <location>
        <begin position="50"/>
        <end position="72"/>
    </location>
</feature>
<comment type="subcellular location">
    <subcellularLocation>
        <location evidence="1">Cell inner membrane</location>
        <topology evidence="1">Multi-pass membrane protein</topology>
    </subcellularLocation>
</comment>
<keyword evidence="6 9" id="KW-1133">Transmembrane helix</keyword>
<evidence type="ECO:0000259" key="10">
    <source>
        <dbReference type="Pfam" id="PF04290"/>
    </source>
</evidence>
<evidence type="ECO:0000256" key="1">
    <source>
        <dbReference type="ARBA" id="ARBA00004429"/>
    </source>
</evidence>
<comment type="caution">
    <text evidence="11">The sequence shown here is derived from an EMBL/GenBank/DDBJ whole genome shotgun (WGS) entry which is preliminary data.</text>
</comment>
<dbReference type="InterPro" id="IPR007387">
    <property type="entry name" value="TRAP_DctQ"/>
</dbReference>
<comment type="similarity">
    <text evidence="8">Belongs to the TRAP transporter small permease family.</text>
</comment>
<feature type="transmembrane region" description="Helical" evidence="9">
    <location>
        <begin position="12"/>
        <end position="38"/>
    </location>
</feature>
<evidence type="ECO:0000256" key="6">
    <source>
        <dbReference type="ARBA" id="ARBA00022989"/>
    </source>
</evidence>
<evidence type="ECO:0000256" key="4">
    <source>
        <dbReference type="ARBA" id="ARBA00022519"/>
    </source>
</evidence>
<feature type="domain" description="Tripartite ATP-independent periplasmic transporters DctQ component" evidence="10">
    <location>
        <begin position="32"/>
        <end position="160"/>
    </location>
</feature>
<reference evidence="12" key="1">
    <citation type="journal article" date="2019" name="Int. J. Syst. Evol. Microbiol.">
        <title>The Global Catalogue of Microorganisms (GCM) 10K type strain sequencing project: providing services to taxonomists for standard genome sequencing and annotation.</title>
        <authorList>
            <consortium name="The Broad Institute Genomics Platform"/>
            <consortium name="The Broad Institute Genome Sequencing Center for Infectious Disease"/>
            <person name="Wu L."/>
            <person name="Ma J."/>
        </authorList>
    </citation>
    <scope>NUCLEOTIDE SEQUENCE [LARGE SCALE GENOMIC DNA]</scope>
    <source>
        <strain evidence="12">JCM 17024</strain>
    </source>
</reference>
<evidence type="ECO:0000256" key="5">
    <source>
        <dbReference type="ARBA" id="ARBA00022692"/>
    </source>
</evidence>
<accession>A0ABP7MN91</accession>
<keyword evidence="3" id="KW-1003">Cell membrane</keyword>
<evidence type="ECO:0000256" key="2">
    <source>
        <dbReference type="ARBA" id="ARBA00022448"/>
    </source>
</evidence>
<protein>
    <submittedName>
        <fullName evidence="11">TRAP transporter small permease</fullName>
    </submittedName>
</protein>
<keyword evidence="7 9" id="KW-0472">Membrane</keyword>
<dbReference type="RefSeq" id="WP_344817483.1">
    <property type="nucleotide sequence ID" value="NZ_BAABCP010000001.1"/>
</dbReference>
<feature type="transmembrane region" description="Helical" evidence="9">
    <location>
        <begin position="92"/>
        <end position="113"/>
    </location>
</feature>
<dbReference type="PANTHER" id="PTHR35011:SF10">
    <property type="entry name" value="TRAP TRANSPORTER SMALL PERMEASE PROTEIN"/>
    <property type="match status" value="1"/>
</dbReference>
<dbReference type="EMBL" id="BAABCP010000001">
    <property type="protein sequence ID" value="GAA3925143.1"/>
    <property type="molecule type" value="Genomic_DNA"/>
</dbReference>
<organism evidence="11 12">
    <name type="scientific">Microbacterium soli</name>
    <dbReference type="NCBI Taxonomy" id="446075"/>
    <lineage>
        <taxon>Bacteria</taxon>
        <taxon>Bacillati</taxon>
        <taxon>Actinomycetota</taxon>
        <taxon>Actinomycetes</taxon>
        <taxon>Micrococcales</taxon>
        <taxon>Microbacteriaceae</taxon>
        <taxon>Microbacterium</taxon>
    </lineage>
</organism>
<evidence type="ECO:0000256" key="9">
    <source>
        <dbReference type="SAM" id="Phobius"/>
    </source>
</evidence>
<evidence type="ECO:0000256" key="7">
    <source>
        <dbReference type="ARBA" id="ARBA00023136"/>
    </source>
</evidence>
<dbReference type="Pfam" id="PF04290">
    <property type="entry name" value="DctQ"/>
    <property type="match status" value="1"/>
</dbReference>
<keyword evidence="4" id="KW-0997">Cell inner membrane</keyword>
<dbReference type="PANTHER" id="PTHR35011">
    <property type="entry name" value="2,3-DIKETO-L-GULONATE TRAP TRANSPORTER SMALL PERMEASE PROTEIN YIAM"/>
    <property type="match status" value="1"/>
</dbReference>
<evidence type="ECO:0000313" key="11">
    <source>
        <dbReference type="EMBL" id="GAA3925143.1"/>
    </source>
</evidence>
<evidence type="ECO:0000256" key="3">
    <source>
        <dbReference type="ARBA" id="ARBA00022475"/>
    </source>
</evidence>
<sequence length="182" mass="19189">MRFDKLLAGFDSAVRGTSVGLTALAGVATIAMMALTVIDVTMRQLVGTSLRGAIELGEVLLVFAVFAGMVTAEVMKLHIRTPLLVSRLPARLGGTLTIVGLVVALVVLGWMIYATALTGIQSALAGEYRYGLLSVPVWPAKLIIPLGLAALFLALVNDALILCRDVQLGRKPDFDDDVDAGI</sequence>
<keyword evidence="12" id="KW-1185">Reference proteome</keyword>
<keyword evidence="2" id="KW-0813">Transport</keyword>
<proteinExistence type="inferred from homology"/>
<keyword evidence="5 9" id="KW-0812">Transmembrane</keyword>
<feature type="transmembrane region" description="Helical" evidence="9">
    <location>
        <begin position="142"/>
        <end position="163"/>
    </location>
</feature>
<dbReference type="InterPro" id="IPR055348">
    <property type="entry name" value="DctQ"/>
</dbReference>
<name>A0ABP7MN91_9MICO</name>
<gene>
    <name evidence="11" type="ORF">GCM10022383_00500</name>
</gene>
<evidence type="ECO:0000313" key="12">
    <source>
        <dbReference type="Proteomes" id="UP001501591"/>
    </source>
</evidence>
<dbReference type="Proteomes" id="UP001501591">
    <property type="component" value="Unassembled WGS sequence"/>
</dbReference>